<feature type="region of interest" description="Disordered" evidence="2">
    <location>
        <begin position="179"/>
        <end position="205"/>
    </location>
</feature>
<evidence type="ECO:0000259" key="3">
    <source>
        <dbReference type="Pfam" id="PF01832"/>
    </source>
</evidence>
<dbReference type="Pfam" id="PF01832">
    <property type="entry name" value="Glucosaminidase"/>
    <property type="match status" value="1"/>
</dbReference>
<sequence length="470" mass="50670">MTTPANQHRVPTRALRQPPARSESAHEPEHNSSTPGFGIDLTTVPAVANGLDGPGTPLDPHIRAAMESRFGHDFSDVRTHTGPAADTSARAMRARAYTLGTDLVFREGTYRPGTPSGDHVLAHELAHVVQQSRALPCTSAPVSAMEHDAHRAADDWSSGDVVRVTGQSSVQVACLDEDEPLRDGGANGAPASATAGPPRPPQAPEPGVGVVLTDEDNQKFARERKAVDVYVKYSEQALDNQSRTGVPALVTLGQMVLESGWTPDKSASYFGVKGDPKAGPDKVVWLSTPEPVTAARKLREMYGHYPEFAEGEIKPGAETYQVTLPFRRYANVADAIDDHSRVLGSGKYSKAWQNPTDPEQFGRAIAAAGYSAGDRTKYSADLVSIMQTLNKAAAYARQNKKLDPVRQMIDVLKVSKSPESYEQARRLIPQAIPGFEALPAQSRLPKLRELENRLINAGQPPDVAAKVCQP</sequence>
<dbReference type="OrthoDB" id="9153660at2"/>
<protein>
    <submittedName>
        <fullName evidence="5">DUF4157 domain-containing protein</fullName>
    </submittedName>
</protein>
<evidence type="ECO:0000259" key="4">
    <source>
        <dbReference type="Pfam" id="PF13699"/>
    </source>
</evidence>
<evidence type="ECO:0000256" key="2">
    <source>
        <dbReference type="SAM" id="MobiDB-lite"/>
    </source>
</evidence>
<comment type="caution">
    <text evidence="5">The sequence shown here is derived from an EMBL/GenBank/DDBJ whole genome shotgun (WGS) entry which is preliminary data.</text>
</comment>
<dbReference type="InterPro" id="IPR025295">
    <property type="entry name" value="eCIS_core_dom"/>
</dbReference>
<dbReference type="GO" id="GO:0004040">
    <property type="term" value="F:amidase activity"/>
    <property type="evidence" value="ECO:0007669"/>
    <property type="project" value="InterPro"/>
</dbReference>
<keyword evidence="1" id="KW-0378">Hydrolase</keyword>
<dbReference type="AlphaFoldDB" id="A0A5N0E7S7"/>
<dbReference type="PANTHER" id="PTHR33308">
    <property type="entry name" value="PEPTIDOGLYCAN HYDROLASE FLGJ"/>
    <property type="match status" value="1"/>
</dbReference>
<dbReference type="Pfam" id="PF13699">
    <property type="entry name" value="eCIS_core"/>
    <property type="match status" value="1"/>
</dbReference>
<dbReference type="InterPro" id="IPR051056">
    <property type="entry name" value="Glycosyl_Hydrolase_73"/>
</dbReference>
<dbReference type="Gene3D" id="1.10.530.10">
    <property type="match status" value="1"/>
</dbReference>
<dbReference type="RefSeq" id="WP_150406457.1">
    <property type="nucleotide sequence ID" value="NZ_VXLC01000022.1"/>
</dbReference>
<dbReference type="EMBL" id="VXLC01000022">
    <property type="protein sequence ID" value="KAA8884205.1"/>
    <property type="molecule type" value="Genomic_DNA"/>
</dbReference>
<name>A0A5N0E7S7_9NOCA</name>
<reference evidence="5 6" key="1">
    <citation type="submission" date="2019-09" db="EMBL/GenBank/DDBJ databases">
        <authorList>
            <person name="Wang X."/>
        </authorList>
    </citation>
    <scope>NUCLEOTIDE SEQUENCE [LARGE SCALE GENOMIC DNA]</scope>
    <source>
        <strain evidence="5 6">CICC 11023</strain>
    </source>
</reference>
<feature type="domain" description="Mannosyl-glycoprotein endo-beta-N-acetylglucosamidase-like" evidence="3">
    <location>
        <begin position="235"/>
        <end position="390"/>
    </location>
</feature>
<dbReference type="Proteomes" id="UP000323876">
    <property type="component" value="Unassembled WGS sequence"/>
</dbReference>
<organism evidence="5 6">
    <name type="scientific">Nocardia colli</name>
    <dbReference type="NCBI Taxonomy" id="2545717"/>
    <lineage>
        <taxon>Bacteria</taxon>
        <taxon>Bacillati</taxon>
        <taxon>Actinomycetota</taxon>
        <taxon>Actinomycetes</taxon>
        <taxon>Mycobacteriales</taxon>
        <taxon>Nocardiaceae</taxon>
        <taxon>Nocardia</taxon>
    </lineage>
</organism>
<dbReference type="InterPro" id="IPR002901">
    <property type="entry name" value="MGlyc_endo_b_GlcNAc-like_dom"/>
</dbReference>
<gene>
    <name evidence="5" type="ORF">F3087_35235</name>
</gene>
<accession>A0A5N0E7S7</accession>
<evidence type="ECO:0000313" key="6">
    <source>
        <dbReference type="Proteomes" id="UP000323876"/>
    </source>
</evidence>
<feature type="region of interest" description="Disordered" evidence="2">
    <location>
        <begin position="1"/>
        <end position="47"/>
    </location>
</feature>
<dbReference type="PANTHER" id="PTHR33308:SF9">
    <property type="entry name" value="PEPTIDOGLYCAN HYDROLASE FLGJ"/>
    <property type="match status" value="1"/>
</dbReference>
<proteinExistence type="predicted"/>
<evidence type="ECO:0000256" key="1">
    <source>
        <dbReference type="ARBA" id="ARBA00022801"/>
    </source>
</evidence>
<feature type="domain" description="eCIS core" evidence="4">
    <location>
        <begin position="57"/>
        <end position="133"/>
    </location>
</feature>
<evidence type="ECO:0000313" key="5">
    <source>
        <dbReference type="EMBL" id="KAA8884205.1"/>
    </source>
</evidence>
<keyword evidence="6" id="KW-1185">Reference proteome</keyword>